<dbReference type="EMBL" id="CP021744">
    <property type="protein sequence ID" value="ARZ65744.1"/>
    <property type="molecule type" value="Genomic_DNA"/>
</dbReference>
<sequence length="187" mass="20176">MTHERILAVCRSNWEYRGIDDASVREMLEELAHHLCDAEAAGRTARDVVGGDVRAFAASWARARAPLPRRALRTTALACSVLGCLLLFAHLIQWTAHLAVTADRVAFYAVLTAVTVVWETRRGSLGLGKSWALSLAVALPVLLLANRLAGDATLLTTPLWATALLLLPGLPYAVTDTRARKNTPATG</sequence>
<dbReference type="SUPFAM" id="SSF158560">
    <property type="entry name" value="BH3980-like"/>
    <property type="match status" value="1"/>
</dbReference>
<gene>
    <name evidence="2" type="ORF">SMD11_0077</name>
</gene>
<evidence type="ECO:0000313" key="3">
    <source>
        <dbReference type="Proteomes" id="UP000195755"/>
    </source>
</evidence>
<reference evidence="2 3" key="1">
    <citation type="submission" date="2017-06" db="EMBL/GenBank/DDBJ databases">
        <title>Streptomyces albireticuli Genome sequencing and assembly.</title>
        <authorList>
            <person name="Wang Y."/>
            <person name="Du B."/>
            <person name="Ding Y."/>
            <person name="Liu H."/>
            <person name="Hou Q."/>
            <person name="Liu K."/>
            <person name="Yao L."/>
            <person name="Wang C."/>
        </authorList>
    </citation>
    <scope>NUCLEOTIDE SEQUENCE [LARGE SCALE GENOMIC DNA]</scope>
    <source>
        <strain evidence="2 3">MDJK11</strain>
    </source>
</reference>
<feature type="transmembrane region" description="Helical" evidence="1">
    <location>
        <begin position="155"/>
        <end position="174"/>
    </location>
</feature>
<dbReference type="RefSeq" id="WP_087924474.1">
    <property type="nucleotide sequence ID" value="NZ_CP021744.1"/>
</dbReference>
<keyword evidence="1" id="KW-0812">Transmembrane</keyword>
<protein>
    <submittedName>
        <fullName evidence="2">Uncharacterized protein</fullName>
    </submittedName>
</protein>
<dbReference type="AlphaFoldDB" id="A0A1Z2KUL5"/>
<evidence type="ECO:0000313" key="2">
    <source>
        <dbReference type="EMBL" id="ARZ65744.1"/>
    </source>
</evidence>
<feature type="transmembrane region" description="Helical" evidence="1">
    <location>
        <begin position="130"/>
        <end position="149"/>
    </location>
</feature>
<keyword evidence="1" id="KW-1133">Transmembrane helix</keyword>
<dbReference type="Gene3D" id="1.10.1900.10">
    <property type="entry name" value="c-terminal domain of poly(a) binding protein"/>
    <property type="match status" value="1"/>
</dbReference>
<dbReference type="OrthoDB" id="4237286at2"/>
<accession>A0A1Z2KUL5</accession>
<keyword evidence="1" id="KW-0472">Membrane</keyword>
<feature type="transmembrane region" description="Helical" evidence="1">
    <location>
        <begin position="98"/>
        <end position="118"/>
    </location>
</feature>
<evidence type="ECO:0000256" key="1">
    <source>
        <dbReference type="SAM" id="Phobius"/>
    </source>
</evidence>
<dbReference type="Proteomes" id="UP000195755">
    <property type="component" value="Chromosome"/>
</dbReference>
<organism evidence="2 3">
    <name type="scientific">Streptomyces albireticuli</name>
    <dbReference type="NCBI Taxonomy" id="1940"/>
    <lineage>
        <taxon>Bacteria</taxon>
        <taxon>Bacillati</taxon>
        <taxon>Actinomycetota</taxon>
        <taxon>Actinomycetes</taxon>
        <taxon>Kitasatosporales</taxon>
        <taxon>Streptomycetaceae</taxon>
        <taxon>Streptomyces</taxon>
    </lineage>
</organism>
<proteinExistence type="predicted"/>
<name>A0A1Z2KUL5_9ACTN</name>
<dbReference type="KEGG" id="salj:SMD11_0077"/>
<feature type="transmembrane region" description="Helical" evidence="1">
    <location>
        <begin position="71"/>
        <end position="92"/>
    </location>
</feature>